<evidence type="ECO:0000313" key="5">
    <source>
        <dbReference type="Proteomes" id="UP000682811"/>
    </source>
</evidence>
<evidence type="ECO:0000256" key="1">
    <source>
        <dbReference type="ARBA" id="ARBA00022801"/>
    </source>
</evidence>
<dbReference type="Pfam" id="PF01156">
    <property type="entry name" value="IU_nuc_hydro"/>
    <property type="match status" value="1"/>
</dbReference>
<keyword evidence="1 4" id="KW-0378">Hydrolase</keyword>
<dbReference type="InterPro" id="IPR001910">
    <property type="entry name" value="Inosine/uridine_hydrolase_dom"/>
</dbReference>
<reference evidence="4 5" key="1">
    <citation type="submission" date="2021-03" db="EMBL/GenBank/DDBJ databases">
        <title>Antimicrobial resistance genes in bacteria isolated from Japanese honey, and their potential for conferring macrolide and lincosamide resistance in the American foulbrood pathogen Paenibacillus larvae.</title>
        <authorList>
            <person name="Okamoto M."/>
            <person name="Kumagai M."/>
            <person name="Kanamori H."/>
            <person name="Takamatsu D."/>
        </authorList>
    </citation>
    <scope>NUCLEOTIDE SEQUENCE [LARGE SCALE GENOMIC DNA]</scope>
    <source>
        <strain evidence="4 5">J34TS1</strain>
    </source>
</reference>
<dbReference type="RefSeq" id="WP_212977112.1">
    <property type="nucleotide sequence ID" value="NZ_AP025343.1"/>
</dbReference>
<name>A0A920CR81_9BACL</name>
<dbReference type="PANTHER" id="PTHR12304">
    <property type="entry name" value="INOSINE-URIDINE PREFERRING NUCLEOSIDE HYDROLASE"/>
    <property type="match status" value="1"/>
</dbReference>
<dbReference type="InterPro" id="IPR036452">
    <property type="entry name" value="Ribo_hydro-like"/>
</dbReference>
<gene>
    <name evidence="4" type="ORF">J34TS1_08120</name>
</gene>
<keyword evidence="2" id="KW-0326">Glycosidase</keyword>
<accession>A0A920CR81</accession>
<dbReference type="Proteomes" id="UP000682811">
    <property type="component" value="Unassembled WGS sequence"/>
</dbReference>
<dbReference type="InterPro" id="IPR023186">
    <property type="entry name" value="IUNH"/>
</dbReference>
<dbReference type="EMBL" id="BORT01000002">
    <property type="protein sequence ID" value="GIO46047.1"/>
    <property type="molecule type" value="Genomic_DNA"/>
</dbReference>
<sequence>MNRIIIDTDIGGDIDDLLAITMALNSPELQIEGITTVGMRSDLRAKIASALLHLYHLDHIPVAAGAQTPLSGECEREEYPNQYGEELADFPVVSEVDGADLMIRLVNKAPGEITIVAIGAMTNLALAIERSPEFIRNVKEIILMGGEYSAHYREYNIVSDPEAADILFRSGIPLTAAGLEVCLDLTYDTDQAVETFLSHGTEQMSFLARLVKRWQSVGVNRPIIMFDAIPFALLIDRSLAVAELRSVQVETKGEHTRGMTYSMKPHFGESHVSQPNVHVCLSIDDVRIMDMFADRVLRT</sequence>
<organism evidence="4 5">
    <name type="scientific">Paenibacillus azoreducens</name>
    <dbReference type="NCBI Taxonomy" id="116718"/>
    <lineage>
        <taxon>Bacteria</taxon>
        <taxon>Bacillati</taxon>
        <taxon>Bacillota</taxon>
        <taxon>Bacilli</taxon>
        <taxon>Bacillales</taxon>
        <taxon>Paenibacillaceae</taxon>
        <taxon>Paenibacillus</taxon>
    </lineage>
</organism>
<dbReference type="GO" id="GO:0008477">
    <property type="term" value="F:purine nucleosidase activity"/>
    <property type="evidence" value="ECO:0007669"/>
    <property type="project" value="TreeGrafter"/>
</dbReference>
<evidence type="ECO:0000313" key="4">
    <source>
        <dbReference type="EMBL" id="GIO46047.1"/>
    </source>
</evidence>
<proteinExistence type="predicted"/>
<dbReference type="PANTHER" id="PTHR12304:SF4">
    <property type="entry name" value="URIDINE NUCLEOSIDASE"/>
    <property type="match status" value="1"/>
</dbReference>
<dbReference type="GO" id="GO:0005829">
    <property type="term" value="C:cytosol"/>
    <property type="evidence" value="ECO:0007669"/>
    <property type="project" value="TreeGrafter"/>
</dbReference>
<keyword evidence="5" id="KW-1185">Reference proteome</keyword>
<dbReference type="Gene3D" id="3.90.245.10">
    <property type="entry name" value="Ribonucleoside hydrolase-like"/>
    <property type="match status" value="1"/>
</dbReference>
<evidence type="ECO:0000256" key="2">
    <source>
        <dbReference type="ARBA" id="ARBA00023295"/>
    </source>
</evidence>
<protein>
    <submittedName>
        <fullName evidence="4">Ribonucleoside hydrolase RihC</fullName>
    </submittedName>
</protein>
<dbReference type="GO" id="GO:0006152">
    <property type="term" value="P:purine nucleoside catabolic process"/>
    <property type="evidence" value="ECO:0007669"/>
    <property type="project" value="TreeGrafter"/>
</dbReference>
<evidence type="ECO:0000259" key="3">
    <source>
        <dbReference type="Pfam" id="PF01156"/>
    </source>
</evidence>
<dbReference type="SUPFAM" id="SSF53590">
    <property type="entry name" value="Nucleoside hydrolase"/>
    <property type="match status" value="1"/>
</dbReference>
<comment type="caution">
    <text evidence="4">The sequence shown here is derived from an EMBL/GenBank/DDBJ whole genome shotgun (WGS) entry which is preliminary data.</text>
</comment>
<dbReference type="AlphaFoldDB" id="A0A920CR81"/>
<feature type="domain" description="Inosine/uridine-preferring nucleoside hydrolase" evidence="3">
    <location>
        <begin position="4"/>
        <end position="288"/>
    </location>
</feature>